<dbReference type="Pfam" id="PF04321">
    <property type="entry name" value="RmlD_sub_bind"/>
    <property type="match status" value="1"/>
</dbReference>
<dbReference type="STRING" id="558155.SAMN04487911_10142"/>
<evidence type="ECO:0000313" key="9">
    <source>
        <dbReference type="Proteomes" id="UP000184231"/>
    </source>
</evidence>
<dbReference type="InterPro" id="IPR029903">
    <property type="entry name" value="RmlD-like-bd"/>
</dbReference>
<evidence type="ECO:0000259" key="7">
    <source>
        <dbReference type="Pfam" id="PF04321"/>
    </source>
</evidence>
<dbReference type="EMBL" id="FQYX01000001">
    <property type="protein sequence ID" value="SHI30514.1"/>
    <property type="molecule type" value="Genomic_DNA"/>
</dbReference>
<proteinExistence type="inferred from homology"/>
<reference evidence="8 9" key="1">
    <citation type="submission" date="2016-11" db="EMBL/GenBank/DDBJ databases">
        <authorList>
            <person name="Jaros S."/>
            <person name="Januszkiewicz K."/>
            <person name="Wedrychowicz H."/>
        </authorList>
    </citation>
    <scope>NUCLEOTIDE SEQUENCE [LARGE SCALE GENOMIC DNA]</scope>
    <source>
        <strain evidence="8 9">CGMCC 1.8863</strain>
    </source>
</reference>
<dbReference type="CDD" id="cd05254">
    <property type="entry name" value="dTDP_HR_like_SDR_e"/>
    <property type="match status" value="1"/>
</dbReference>
<evidence type="ECO:0000313" key="8">
    <source>
        <dbReference type="EMBL" id="SHI30514.1"/>
    </source>
</evidence>
<dbReference type="GO" id="GO:0019305">
    <property type="term" value="P:dTDP-rhamnose biosynthetic process"/>
    <property type="evidence" value="ECO:0007669"/>
    <property type="project" value="UniProtKB-UniPathway"/>
</dbReference>
<protein>
    <recommendedName>
        <fullName evidence="4 6">dTDP-4-dehydrorhamnose reductase</fullName>
        <ecNumber evidence="3 6">1.1.1.133</ecNumber>
    </recommendedName>
</protein>
<dbReference type="InterPro" id="IPR036291">
    <property type="entry name" value="NAD(P)-bd_dom_sf"/>
</dbReference>
<dbReference type="NCBIfam" id="TIGR01214">
    <property type="entry name" value="rmlD"/>
    <property type="match status" value="1"/>
</dbReference>
<evidence type="ECO:0000256" key="1">
    <source>
        <dbReference type="ARBA" id="ARBA00004781"/>
    </source>
</evidence>
<dbReference type="Gene3D" id="3.40.50.720">
    <property type="entry name" value="NAD(P)-binding Rossmann-like Domain"/>
    <property type="match status" value="1"/>
</dbReference>
<dbReference type="SUPFAM" id="SSF51735">
    <property type="entry name" value="NAD(P)-binding Rossmann-fold domains"/>
    <property type="match status" value="1"/>
</dbReference>
<evidence type="ECO:0000256" key="5">
    <source>
        <dbReference type="ARBA" id="ARBA00048200"/>
    </source>
</evidence>
<gene>
    <name evidence="8" type="ORF">SAMN04487911_10142</name>
</gene>
<dbReference type="FunFam" id="3.40.50.720:FF:000159">
    <property type="entry name" value="dTDP-4-dehydrorhamnose reductase"/>
    <property type="match status" value="1"/>
</dbReference>
<dbReference type="OrthoDB" id="9803892at2"/>
<comment type="catalytic activity">
    <reaction evidence="5">
        <text>dTDP-beta-L-rhamnose + NADP(+) = dTDP-4-dehydro-beta-L-rhamnose + NADPH + H(+)</text>
        <dbReference type="Rhea" id="RHEA:21796"/>
        <dbReference type="ChEBI" id="CHEBI:15378"/>
        <dbReference type="ChEBI" id="CHEBI:57510"/>
        <dbReference type="ChEBI" id="CHEBI:57783"/>
        <dbReference type="ChEBI" id="CHEBI:58349"/>
        <dbReference type="ChEBI" id="CHEBI:62830"/>
        <dbReference type="EC" id="1.1.1.133"/>
    </reaction>
</comment>
<dbReference type="AlphaFoldDB" id="A0A1M6A1X7"/>
<dbReference type="PANTHER" id="PTHR10491:SF4">
    <property type="entry name" value="METHIONINE ADENOSYLTRANSFERASE 2 SUBUNIT BETA"/>
    <property type="match status" value="1"/>
</dbReference>
<comment type="pathway">
    <text evidence="1 6">Carbohydrate biosynthesis; dTDP-L-rhamnose biosynthesis.</text>
</comment>
<accession>A0A1M6A1X7</accession>
<dbReference type="GO" id="GO:0005829">
    <property type="term" value="C:cytosol"/>
    <property type="evidence" value="ECO:0007669"/>
    <property type="project" value="TreeGrafter"/>
</dbReference>
<dbReference type="GO" id="GO:0008831">
    <property type="term" value="F:dTDP-4-dehydrorhamnose reductase activity"/>
    <property type="evidence" value="ECO:0007669"/>
    <property type="project" value="UniProtKB-EC"/>
</dbReference>
<comment type="similarity">
    <text evidence="2 6">Belongs to the dTDP-4-dehydrorhamnose reductase family.</text>
</comment>
<name>A0A1M6A1X7_9FLAO</name>
<keyword evidence="6" id="KW-0521">NADP</keyword>
<dbReference type="Gene3D" id="3.90.25.10">
    <property type="entry name" value="UDP-galactose 4-epimerase, domain 1"/>
    <property type="match status" value="1"/>
</dbReference>
<organism evidence="8 9">
    <name type="scientific">Arenibacter nanhaiticus</name>
    <dbReference type="NCBI Taxonomy" id="558155"/>
    <lineage>
        <taxon>Bacteria</taxon>
        <taxon>Pseudomonadati</taxon>
        <taxon>Bacteroidota</taxon>
        <taxon>Flavobacteriia</taxon>
        <taxon>Flavobacteriales</taxon>
        <taxon>Flavobacteriaceae</taxon>
        <taxon>Arenibacter</taxon>
    </lineage>
</organism>
<dbReference type="UniPathway" id="UPA00124"/>
<sequence length="287" mass="32632">MGEKNTKSLKIIITGANGQLGRCLQDVAERYPDYEFKFKSSKELDITSKEQINSLFAHEKFDYCINCAAYTAVDKAETDQENAFLVNAEAVKYLSEACKTENTTLIHISTDFVFDGSKTTPYTEEDVPNPINVYGASKLKGEQYVQNILEHYFIIRTSWVYSEYGHNFVKTMLRLGAEKEELSVVNDQIGAPTYAGDLAEVIMKVISSKATNYGLYHYSNEGAISWYDFAKAIFEIKGMNIEVNPIPSEAYPTPAKRPINSELFKHKIEKIFPKNIKFWMDSLHKCI</sequence>
<evidence type="ECO:0000256" key="6">
    <source>
        <dbReference type="RuleBase" id="RU364082"/>
    </source>
</evidence>
<dbReference type="EC" id="1.1.1.133" evidence="3 6"/>
<dbReference type="Proteomes" id="UP000184231">
    <property type="component" value="Unassembled WGS sequence"/>
</dbReference>
<keyword evidence="6" id="KW-0560">Oxidoreductase</keyword>
<dbReference type="InterPro" id="IPR005913">
    <property type="entry name" value="dTDP_dehydrorham_reduct"/>
</dbReference>
<evidence type="ECO:0000256" key="2">
    <source>
        <dbReference type="ARBA" id="ARBA00010944"/>
    </source>
</evidence>
<keyword evidence="9" id="KW-1185">Reference proteome</keyword>
<comment type="function">
    <text evidence="6">Catalyzes the reduction of dTDP-6-deoxy-L-lyxo-4-hexulose to yield dTDP-L-rhamnose.</text>
</comment>
<evidence type="ECO:0000256" key="4">
    <source>
        <dbReference type="ARBA" id="ARBA00017099"/>
    </source>
</evidence>
<feature type="domain" description="RmlD-like substrate binding" evidence="7">
    <location>
        <begin position="10"/>
        <end position="287"/>
    </location>
</feature>
<evidence type="ECO:0000256" key="3">
    <source>
        <dbReference type="ARBA" id="ARBA00012929"/>
    </source>
</evidence>
<dbReference type="PANTHER" id="PTHR10491">
    <property type="entry name" value="DTDP-4-DEHYDRORHAMNOSE REDUCTASE"/>
    <property type="match status" value="1"/>
</dbReference>